<dbReference type="CDD" id="cd04301">
    <property type="entry name" value="NAT_SF"/>
    <property type="match status" value="1"/>
</dbReference>
<dbReference type="PANTHER" id="PTHR31435:SF9">
    <property type="entry name" value="PROTEIN NATD1"/>
    <property type="match status" value="1"/>
</dbReference>
<organism evidence="2 3">
    <name type="scientific">Marinicella pacifica</name>
    <dbReference type="NCBI Taxonomy" id="1171543"/>
    <lineage>
        <taxon>Bacteria</taxon>
        <taxon>Pseudomonadati</taxon>
        <taxon>Pseudomonadota</taxon>
        <taxon>Gammaproteobacteria</taxon>
        <taxon>Lysobacterales</taxon>
        <taxon>Marinicellaceae</taxon>
        <taxon>Marinicella</taxon>
    </lineage>
</organism>
<protein>
    <recommendedName>
        <fullName evidence="1">N-acetyltransferase domain-containing protein</fullName>
    </recommendedName>
</protein>
<dbReference type="EMBL" id="BMEO01000016">
    <property type="protein sequence ID" value="GGG02310.1"/>
    <property type="molecule type" value="Genomic_DNA"/>
</dbReference>
<dbReference type="InterPro" id="IPR045057">
    <property type="entry name" value="Gcn5-rel_NAT"/>
</dbReference>
<dbReference type="PANTHER" id="PTHR31435">
    <property type="entry name" value="PROTEIN NATD1"/>
    <property type="match status" value="1"/>
</dbReference>
<sequence>MSLNIEHNQQTHRFEVHMDGHTGYLEYEKQSDEVLDFTHTIVPKELGGQGIGSQLVKHGLDYARDNNFKVIPSCSFVDAYMNKHQDYQSLRA</sequence>
<reference evidence="2" key="1">
    <citation type="journal article" date="2014" name="Int. J. Syst. Evol. Microbiol.">
        <title>Complete genome sequence of Corynebacterium casei LMG S-19264T (=DSM 44701T), isolated from a smear-ripened cheese.</title>
        <authorList>
            <consortium name="US DOE Joint Genome Institute (JGI-PGF)"/>
            <person name="Walter F."/>
            <person name="Albersmeier A."/>
            <person name="Kalinowski J."/>
            <person name="Ruckert C."/>
        </authorList>
    </citation>
    <scope>NUCLEOTIDE SEQUENCE</scope>
    <source>
        <strain evidence="2">CGMCC 1.12181</strain>
    </source>
</reference>
<name>A0A917FSW1_9GAMM</name>
<reference evidence="2" key="2">
    <citation type="submission" date="2020-09" db="EMBL/GenBank/DDBJ databases">
        <authorList>
            <person name="Sun Q."/>
            <person name="Zhou Y."/>
        </authorList>
    </citation>
    <scope>NUCLEOTIDE SEQUENCE</scope>
    <source>
        <strain evidence="2">CGMCC 1.12181</strain>
    </source>
</reference>
<evidence type="ECO:0000313" key="3">
    <source>
        <dbReference type="Proteomes" id="UP000605253"/>
    </source>
</evidence>
<dbReference type="RefSeq" id="WP_188366033.1">
    <property type="nucleotide sequence ID" value="NZ_BAABJF010000013.1"/>
</dbReference>
<dbReference type="Proteomes" id="UP000605253">
    <property type="component" value="Unassembled WGS sequence"/>
</dbReference>
<evidence type="ECO:0000259" key="1">
    <source>
        <dbReference type="PROSITE" id="PS51729"/>
    </source>
</evidence>
<dbReference type="SUPFAM" id="SSF55729">
    <property type="entry name" value="Acyl-CoA N-acyltransferases (Nat)"/>
    <property type="match status" value="1"/>
</dbReference>
<proteinExistence type="predicted"/>
<dbReference type="InterPro" id="IPR031165">
    <property type="entry name" value="GNAT_YJDJ"/>
</dbReference>
<comment type="caution">
    <text evidence="2">The sequence shown here is derived from an EMBL/GenBank/DDBJ whole genome shotgun (WGS) entry which is preliminary data.</text>
</comment>
<keyword evidence="3" id="KW-1185">Reference proteome</keyword>
<gene>
    <name evidence="2" type="ORF">GCM10011365_24310</name>
</gene>
<dbReference type="PROSITE" id="PS51729">
    <property type="entry name" value="GNAT_YJDJ"/>
    <property type="match status" value="1"/>
</dbReference>
<accession>A0A917FSW1</accession>
<evidence type="ECO:0000313" key="2">
    <source>
        <dbReference type="EMBL" id="GGG02310.1"/>
    </source>
</evidence>
<dbReference type="AlphaFoldDB" id="A0A917FSW1"/>
<dbReference type="Pfam" id="PF14542">
    <property type="entry name" value="Acetyltransf_CG"/>
    <property type="match status" value="1"/>
</dbReference>
<dbReference type="InterPro" id="IPR016181">
    <property type="entry name" value="Acyl_CoA_acyltransferase"/>
</dbReference>
<feature type="domain" description="N-acetyltransferase" evidence="1">
    <location>
        <begin position="6"/>
        <end position="92"/>
    </location>
</feature>
<dbReference type="Gene3D" id="3.40.630.30">
    <property type="match status" value="1"/>
</dbReference>